<gene>
    <name evidence="2" type="ORF">V525_17290</name>
</gene>
<sequence>MVVVDAEMVLIGSANITGTALLRNIECGVLLRDQSVAGEIITTINTLVSRGELMTY</sequence>
<reference evidence="2 3" key="1">
    <citation type="journal article" date="2014" name="Genome Announc.">
        <title>Draft Genome Sequence of Gordonia alkanivorans Strain CGMCC6845, a Halotolerant Hydrocarbon-Degrading Bacterium.</title>
        <authorList>
            <person name="Wang X."/>
            <person name="Jin D."/>
            <person name="Zhou L."/>
            <person name="Wu L."/>
            <person name="An W."/>
            <person name="Zhao L."/>
        </authorList>
    </citation>
    <scope>NUCLEOTIDE SEQUENCE [LARGE SCALE GENOMIC DNA]</scope>
    <source>
        <strain evidence="2 3">CGMCC 6845</strain>
    </source>
</reference>
<dbReference type="AlphaFoldDB" id="W9DBA3"/>
<feature type="domain" description="PLD phosphodiesterase" evidence="1">
    <location>
        <begin position="1"/>
        <end position="20"/>
    </location>
</feature>
<comment type="caution">
    <text evidence="2">The sequence shown here is derived from an EMBL/GenBank/DDBJ whole genome shotgun (WGS) entry which is preliminary data.</text>
</comment>
<organism evidence="2 3">
    <name type="scientific">Gordonia alkanivorans CGMCC 6845</name>
    <dbReference type="NCBI Taxonomy" id="1423140"/>
    <lineage>
        <taxon>Bacteria</taxon>
        <taxon>Bacillati</taxon>
        <taxon>Actinomycetota</taxon>
        <taxon>Actinomycetes</taxon>
        <taxon>Mycobacteriales</taxon>
        <taxon>Gordoniaceae</taxon>
        <taxon>Gordonia</taxon>
    </lineage>
</organism>
<dbReference type="GO" id="GO:0003824">
    <property type="term" value="F:catalytic activity"/>
    <property type="evidence" value="ECO:0007669"/>
    <property type="project" value="InterPro"/>
</dbReference>
<dbReference type="PROSITE" id="PS50035">
    <property type="entry name" value="PLD"/>
    <property type="match status" value="1"/>
</dbReference>
<dbReference type="SUPFAM" id="SSF56024">
    <property type="entry name" value="Phospholipase D/nuclease"/>
    <property type="match status" value="1"/>
</dbReference>
<dbReference type="GO" id="GO:0006793">
    <property type="term" value="P:phosphorus metabolic process"/>
    <property type="evidence" value="ECO:0007669"/>
    <property type="project" value="UniProtKB-ARBA"/>
</dbReference>
<evidence type="ECO:0000313" key="2">
    <source>
        <dbReference type="EMBL" id="ETA05634.1"/>
    </source>
</evidence>
<name>W9DBA3_9ACTN</name>
<dbReference type="Gene3D" id="3.30.870.10">
    <property type="entry name" value="Endonuclease Chain A"/>
    <property type="match status" value="1"/>
</dbReference>
<dbReference type="InterPro" id="IPR025202">
    <property type="entry name" value="PLD-like_dom"/>
</dbReference>
<evidence type="ECO:0000259" key="1">
    <source>
        <dbReference type="PROSITE" id="PS50035"/>
    </source>
</evidence>
<proteinExistence type="predicted"/>
<dbReference type="EMBL" id="AYXO01000039">
    <property type="protein sequence ID" value="ETA05634.1"/>
    <property type="molecule type" value="Genomic_DNA"/>
</dbReference>
<protein>
    <recommendedName>
        <fullName evidence="1">PLD phosphodiesterase domain-containing protein</fullName>
    </recommendedName>
</protein>
<dbReference type="InterPro" id="IPR001736">
    <property type="entry name" value="PLipase_D/transphosphatidylase"/>
</dbReference>
<dbReference type="HOGENOM" id="CLU_3007879_0_0_11"/>
<dbReference type="Proteomes" id="UP000035035">
    <property type="component" value="Unassembled WGS sequence"/>
</dbReference>
<keyword evidence="3" id="KW-1185">Reference proteome</keyword>
<accession>W9DBA3</accession>
<dbReference type="Pfam" id="PF13091">
    <property type="entry name" value="PLDc_2"/>
    <property type="match status" value="1"/>
</dbReference>
<evidence type="ECO:0000313" key="3">
    <source>
        <dbReference type="Proteomes" id="UP000035035"/>
    </source>
</evidence>